<evidence type="ECO:0000256" key="1">
    <source>
        <dbReference type="SAM" id="Phobius"/>
    </source>
</evidence>
<sequence>MTTRLLAFAAVIVGLISLINTQNVADEVITTHSTEEPDHLDKDEKSRKHDDVVLFEAYSLGNKIIFFVSAGVTLGVLLVASFFIGISDIYLNAKENAVKTHA</sequence>
<name>A0A1I7XPP3_HETBA</name>
<evidence type="ECO:0000313" key="4">
    <source>
        <dbReference type="WBParaSite" id="Hba_19706"/>
    </source>
</evidence>
<evidence type="ECO:0000313" key="3">
    <source>
        <dbReference type="Proteomes" id="UP000095283"/>
    </source>
</evidence>
<dbReference type="AlphaFoldDB" id="A0A1I7XPP3"/>
<keyword evidence="3" id="KW-1185">Reference proteome</keyword>
<dbReference type="WBParaSite" id="Hba_19706">
    <property type="protein sequence ID" value="Hba_19706"/>
    <property type="gene ID" value="Hba_19706"/>
</dbReference>
<evidence type="ECO:0000256" key="2">
    <source>
        <dbReference type="SAM" id="SignalP"/>
    </source>
</evidence>
<keyword evidence="1" id="KW-0812">Transmembrane</keyword>
<keyword evidence="1" id="KW-1133">Transmembrane helix</keyword>
<feature type="chain" id="PRO_5009311334" evidence="2">
    <location>
        <begin position="22"/>
        <end position="102"/>
    </location>
</feature>
<organism evidence="3 4">
    <name type="scientific">Heterorhabditis bacteriophora</name>
    <name type="common">Entomopathogenic nematode worm</name>
    <dbReference type="NCBI Taxonomy" id="37862"/>
    <lineage>
        <taxon>Eukaryota</taxon>
        <taxon>Metazoa</taxon>
        <taxon>Ecdysozoa</taxon>
        <taxon>Nematoda</taxon>
        <taxon>Chromadorea</taxon>
        <taxon>Rhabditida</taxon>
        <taxon>Rhabditina</taxon>
        <taxon>Rhabditomorpha</taxon>
        <taxon>Strongyloidea</taxon>
        <taxon>Heterorhabditidae</taxon>
        <taxon>Heterorhabditis</taxon>
    </lineage>
</organism>
<protein>
    <submittedName>
        <fullName evidence="4">Col_cuticle_N domain-containing protein</fullName>
    </submittedName>
</protein>
<dbReference type="Proteomes" id="UP000095283">
    <property type="component" value="Unplaced"/>
</dbReference>
<feature type="signal peptide" evidence="2">
    <location>
        <begin position="1"/>
        <end position="21"/>
    </location>
</feature>
<proteinExistence type="predicted"/>
<accession>A0A1I7XPP3</accession>
<keyword evidence="1" id="KW-0472">Membrane</keyword>
<reference evidence="4" key="1">
    <citation type="submission" date="2016-11" db="UniProtKB">
        <authorList>
            <consortium name="WormBaseParasite"/>
        </authorList>
    </citation>
    <scope>IDENTIFICATION</scope>
</reference>
<keyword evidence="2" id="KW-0732">Signal</keyword>
<feature type="transmembrane region" description="Helical" evidence="1">
    <location>
        <begin position="64"/>
        <end position="86"/>
    </location>
</feature>